<dbReference type="Pfam" id="PF00171">
    <property type="entry name" value="Aldedh"/>
    <property type="match status" value="1"/>
</dbReference>
<evidence type="ECO:0000256" key="7">
    <source>
        <dbReference type="RuleBase" id="RU003345"/>
    </source>
</evidence>
<evidence type="ECO:0000256" key="6">
    <source>
        <dbReference type="PROSITE-ProRule" id="PRU10007"/>
    </source>
</evidence>
<evidence type="ECO:0000256" key="1">
    <source>
        <dbReference type="ARBA" id="ARBA00009986"/>
    </source>
</evidence>
<name>A0A517MSF6_9BACT</name>
<dbReference type="InterPro" id="IPR016162">
    <property type="entry name" value="Ald_DH_N"/>
</dbReference>
<evidence type="ECO:0000256" key="2">
    <source>
        <dbReference type="ARBA" id="ARBA00011881"/>
    </source>
</evidence>
<sequence>MNISTLLLPNLIDGAAPGCVIGAKSIAGAGPVMNPKSPINGQPTLPVSSCSTAQVGLAIVAATGSFNSWRLVPAPRRGELVRQVGDLVRKNKAELAELVCWEAGKIRAEAEGEIQEWIDVCEFAVGLSRQLYGNSIASERPEHHLIEQWQPLGPIGVISAFNFPAAVWAWNAMVALVCGDTIVWKPSEQTSLTALACHEMVTRVAANFEGAPEALSSVIIGDAEVGKSLVADERLPLISATGSTRMGRAVAEVVGARLGRSLLELGGNNAMIVAPSADLDLAVRAIVFAAVGTCGQRCTSLRRLIVHRDHVHKLSKQLQSSYASLPIGDPREEGTLVGPLVNEAAFERMQASIEAAKEQGGTLLCGGEARSEGVPAGGVYVEPALVLMPEQTEVMREETFAPLTYVVPYDTLDEAIAMHNGVPQGLSSSIFTTDVREAHRFMSATGSDCGLVGVNIGTSGAEIGGAFGGEKETGGGRESGSDSWKQYMRRSTATINYGTALPLAQGIKFGE</sequence>
<evidence type="ECO:0000256" key="4">
    <source>
        <dbReference type="ARBA" id="ARBA00023027"/>
    </source>
</evidence>
<dbReference type="EC" id="1.2.1.3" evidence="5"/>
<evidence type="ECO:0000259" key="8">
    <source>
        <dbReference type="Pfam" id="PF00171"/>
    </source>
</evidence>
<dbReference type="InterPro" id="IPR016163">
    <property type="entry name" value="Ald_DH_C"/>
</dbReference>
<keyword evidence="3 7" id="KW-0560">Oxidoreductase</keyword>
<evidence type="ECO:0000256" key="3">
    <source>
        <dbReference type="ARBA" id="ARBA00023002"/>
    </source>
</evidence>
<accession>A0A517MSF6</accession>
<comment type="subunit">
    <text evidence="2">Homotetramer.</text>
</comment>
<dbReference type="GO" id="GO:0004029">
    <property type="term" value="F:aldehyde dehydrogenase (NAD+) activity"/>
    <property type="evidence" value="ECO:0007669"/>
    <property type="project" value="UniProtKB-EC"/>
</dbReference>
<dbReference type="InterPro" id="IPR015590">
    <property type="entry name" value="Aldehyde_DH_dom"/>
</dbReference>
<comment type="similarity">
    <text evidence="1 7">Belongs to the aldehyde dehydrogenase family.</text>
</comment>
<reference evidence="9 10" key="1">
    <citation type="submission" date="2019-02" db="EMBL/GenBank/DDBJ databases">
        <title>Deep-cultivation of Planctomycetes and their phenomic and genomic characterization uncovers novel biology.</title>
        <authorList>
            <person name="Wiegand S."/>
            <person name="Jogler M."/>
            <person name="Boedeker C."/>
            <person name="Pinto D."/>
            <person name="Vollmers J."/>
            <person name="Rivas-Marin E."/>
            <person name="Kohn T."/>
            <person name="Peeters S.H."/>
            <person name="Heuer A."/>
            <person name="Rast P."/>
            <person name="Oberbeckmann S."/>
            <person name="Bunk B."/>
            <person name="Jeske O."/>
            <person name="Meyerdierks A."/>
            <person name="Storesund J.E."/>
            <person name="Kallscheuer N."/>
            <person name="Luecker S."/>
            <person name="Lage O.M."/>
            <person name="Pohl T."/>
            <person name="Merkel B.J."/>
            <person name="Hornburger P."/>
            <person name="Mueller R.-W."/>
            <person name="Bruemmer F."/>
            <person name="Labrenz M."/>
            <person name="Spormann A.M."/>
            <person name="Op den Camp H."/>
            <person name="Overmann J."/>
            <person name="Amann R."/>
            <person name="Jetten M.S.M."/>
            <person name="Mascher T."/>
            <person name="Medema M.H."/>
            <person name="Devos D.P."/>
            <person name="Kaster A.-K."/>
            <person name="Ovreas L."/>
            <person name="Rohde M."/>
            <person name="Galperin M.Y."/>
            <person name="Jogler C."/>
        </authorList>
    </citation>
    <scope>NUCLEOTIDE SEQUENCE [LARGE SCALE GENOMIC DNA]</scope>
    <source>
        <strain evidence="9 10">HG15A2</strain>
    </source>
</reference>
<organism evidence="9 10">
    <name type="scientific">Adhaeretor mobilis</name>
    <dbReference type="NCBI Taxonomy" id="1930276"/>
    <lineage>
        <taxon>Bacteria</taxon>
        <taxon>Pseudomonadati</taxon>
        <taxon>Planctomycetota</taxon>
        <taxon>Planctomycetia</taxon>
        <taxon>Pirellulales</taxon>
        <taxon>Lacipirellulaceae</taxon>
        <taxon>Adhaeretor</taxon>
    </lineage>
</organism>
<dbReference type="PROSITE" id="PS00687">
    <property type="entry name" value="ALDEHYDE_DEHYDR_GLU"/>
    <property type="match status" value="1"/>
</dbReference>
<dbReference type="OrthoDB" id="4503395at2"/>
<proteinExistence type="inferred from homology"/>
<dbReference type="Gene3D" id="3.40.605.10">
    <property type="entry name" value="Aldehyde Dehydrogenase, Chain A, domain 1"/>
    <property type="match status" value="1"/>
</dbReference>
<dbReference type="PANTHER" id="PTHR43521:SF1">
    <property type="entry name" value="ALPHA-AMINOADIPIC SEMIALDEHYDE DEHYDROGENASE"/>
    <property type="match status" value="1"/>
</dbReference>
<keyword evidence="10" id="KW-1185">Reference proteome</keyword>
<dbReference type="FunFam" id="3.40.309.10:FF:000018">
    <property type="entry name" value="Alpha-aminoadipic semialdehyde dehydrogenase"/>
    <property type="match status" value="1"/>
</dbReference>
<dbReference type="Proteomes" id="UP000319852">
    <property type="component" value="Chromosome"/>
</dbReference>
<dbReference type="AlphaFoldDB" id="A0A517MSF6"/>
<dbReference type="SUPFAM" id="SSF53720">
    <property type="entry name" value="ALDH-like"/>
    <property type="match status" value="1"/>
</dbReference>
<dbReference type="Gene3D" id="3.40.309.10">
    <property type="entry name" value="Aldehyde Dehydrogenase, Chain A, domain 2"/>
    <property type="match status" value="1"/>
</dbReference>
<gene>
    <name evidence="9" type="primary">gabD</name>
    <name evidence="9" type="ORF">HG15A2_10810</name>
</gene>
<evidence type="ECO:0000313" key="9">
    <source>
        <dbReference type="EMBL" id="QDS97814.1"/>
    </source>
</evidence>
<dbReference type="KEGG" id="amob:HG15A2_10810"/>
<dbReference type="CDD" id="cd07130">
    <property type="entry name" value="ALDH_F7_AASADH"/>
    <property type="match status" value="1"/>
</dbReference>
<evidence type="ECO:0000256" key="5">
    <source>
        <dbReference type="ARBA" id="ARBA00024226"/>
    </source>
</evidence>
<dbReference type="PANTHER" id="PTHR43521">
    <property type="entry name" value="ALPHA-AMINOADIPIC SEMIALDEHYDE DEHYDROGENASE"/>
    <property type="match status" value="1"/>
</dbReference>
<protein>
    <recommendedName>
        <fullName evidence="5">aldehyde dehydrogenase (NAD(+))</fullName>
        <ecNumber evidence="5">1.2.1.3</ecNumber>
    </recommendedName>
</protein>
<feature type="active site" evidence="6">
    <location>
        <position position="264"/>
    </location>
</feature>
<dbReference type="InterPro" id="IPR029510">
    <property type="entry name" value="Ald_DH_CS_GLU"/>
</dbReference>
<feature type="domain" description="Aldehyde dehydrogenase" evidence="8">
    <location>
        <begin position="36"/>
        <end position="490"/>
    </location>
</feature>
<dbReference type="RefSeq" id="WP_145058488.1">
    <property type="nucleotide sequence ID" value="NZ_CP036263.1"/>
</dbReference>
<dbReference type="InterPro" id="IPR044638">
    <property type="entry name" value="ALDH7A1-like"/>
</dbReference>
<evidence type="ECO:0000313" key="10">
    <source>
        <dbReference type="Proteomes" id="UP000319852"/>
    </source>
</evidence>
<keyword evidence="4" id="KW-0520">NAD</keyword>
<dbReference type="EMBL" id="CP036263">
    <property type="protein sequence ID" value="QDS97814.1"/>
    <property type="molecule type" value="Genomic_DNA"/>
</dbReference>
<dbReference type="InterPro" id="IPR016161">
    <property type="entry name" value="Ald_DH/histidinol_DH"/>
</dbReference>